<reference evidence="4" key="1">
    <citation type="submission" date="2018-03" db="EMBL/GenBank/DDBJ databases">
        <authorList>
            <person name="Zecchin S."/>
        </authorList>
    </citation>
    <scope>NUCLEOTIDE SEQUENCE [LARGE SCALE GENOMIC DNA]</scope>
</reference>
<keyword evidence="4" id="KW-1185">Reference proteome</keyword>
<dbReference type="Proteomes" id="UP000245125">
    <property type="component" value="Unassembled WGS sequence"/>
</dbReference>
<proteinExistence type="predicted"/>
<dbReference type="EMBL" id="OUUY01000112">
    <property type="protein sequence ID" value="SPQ01631.1"/>
    <property type="molecule type" value="Genomic_DNA"/>
</dbReference>
<dbReference type="PANTHER" id="PTHR22683">
    <property type="entry name" value="SPORULATION PROTEIN RELATED"/>
    <property type="match status" value="1"/>
</dbReference>
<dbReference type="InterPro" id="IPR050206">
    <property type="entry name" value="FtsK/SpoIIIE/SftA"/>
</dbReference>
<evidence type="ECO:0000313" key="3">
    <source>
        <dbReference type="EMBL" id="SPQ01631.1"/>
    </source>
</evidence>
<dbReference type="InterPro" id="IPR036390">
    <property type="entry name" value="WH_DNA-bd_sf"/>
</dbReference>
<evidence type="ECO:0000313" key="4">
    <source>
        <dbReference type="Proteomes" id="UP000245125"/>
    </source>
</evidence>
<organism evidence="3 4">
    <name type="scientific">Candidatus Sulfobium mesophilum</name>
    <dbReference type="NCBI Taxonomy" id="2016548"/>
    <lineage>
        <taxon>Bacteria</taxon>
        <taxon>Pseudomonadati</taxon>
        <taxon>Nitrospirota</taxon>
        <taxon>Nitrospiria</taxon>
        <taxon>Nitrospirales</taxon>
        <taxon>Nitrospiraceae</taxon>
        <taxon>Candidatus Sulfobium</taxon>
    </lineage>
</organism>
<evidence type="ECO:0000259" key="2">
    <source>
        <dbReference type="SMART" id="SM00843"/>
    </source>
</evidence>
<name>A0A2U3QJP7_9BACT</name>
<feature type="compositionally biased region" description="Basic and acidic residues" evidence="1">
    <location>
        <begin position="112"/>
        <end position="121"/>
    </location>
</feature>
<protein>
    <recommendedName>
        <fullName evidence="2">FtsK gamma domain-containing protein</fullName>
    </recommendedName>
</protein>
<sequence length="121" mass="13496">MLLMLPGSRIIRVHGALITEDEITAVTSFIKTQGSPDFSIFEEIPSEAPSSEGITEERDEMYYKAAEFAESVGEVSISSLQRRFKIGYNRAARMMEIMEDDGLVGPPKGAGKPRDFLRRHS</sequence>
<dbReference type="SMART" id="SM00843">
    <property type="entry name" value="Ftsk_gamma"/>
    <property type="match status" value="1"/>
</dbReference>
<evidence type="ECO:0000256" key="1">
    <source>
        <dbReference type="SAM" id="MobiDB-lite"/>
    </source>
</evidence>
<dbReference type="SUPFAM" id="SSF46785">
    <property type="entry name" value="Winged helix' DNA-binding domain"/>
    <property type="match status" value="1"/>
</dbReference>
<dbReference type="Pfam" id="PF09397">
    <property type="entry name" value="FtsK_gamma"/>
    <property type="match status" value="1"/>
</dbReference>
<dbReference type="AlphaFoldDB" id="A0A2U3QJP7"/>
<gene>
    <name evidence="3" type="ORF">NBG4_630001</name>
</gene>
<dbReference type="PANTHER" id="PTHR22683:SF41">
    <property type="entry name" value="DNA TRANSLOCASE FTSK"/>
    <property type="match status" value="1"/>
</dbReference>
<accession>A0A2U3QJP7</accession>
<dbReference type="InterPro" id="IPR036388">
    <property type="entry name" value="WH-like_DNA-bd_sf"/>
</dbReference>
<feature type="domain" description="FtsK gamma" evidence="2">
    <location>
        <begin position="55"/>
        <end position="121"/>
    </location>
</feature>
<dbReference type="InterPro" id="IPR018541">
    <property type="entry name" value="Ftsk_gamma"/>
</dbReference>
<feature type="region of interest" description="Disordered" evidence="1">
    <location>
        <begin position="101"/>
        <end position="121"/>
    </location>
</feature>
<dbReference type="Gene3D" id="1.10.10.10">
    <property type="entry name" value="Winged helix-like DNA-binding domain superfamily/Winged helix DNA-binding domain"/>
    <property type="match status" value="1"/>
</dbReference>